<accession>A0AAD5UEB4</accession>
<dbReference type="AlphaFoldDB" id="A0AAD5UEB4"/>
<dbReference type="EMBL" id="JADGKB010000070">
    <property type="protein sequence ID" value="KAJ3255177.1"/>
    <property type="molecule type" value="Genomic_DNA"/>
</dbReference>
<sequence length="145" mass="17434">MSEWQSIWDKEAKAYYFWNPKTNETTWDNPLKKEAEDKEEKKEAAEKAADQKEEKKTDEDYYSSKEYYDWYMENMAQMQSVQATASFSKKQTNYAELAMNPRDMALERAKPKEKIQYTKKQIEAFKKKRKEKKIQSLIQRMGPDI</sequence>
<dbReference type="InterPro" id="IPR001202">
    <property type="entry name" value="WW_dom"/>
</dbReference>
<dbReference type="InterPro" id="IPR036020">
    <property type="entry name" value="WW_dom_sf"/>
</dbReference>
<feature type="compositionally biased region" description="Basic and acidic residues" evidence="1">
    <location>
        <begin position="30"/>
        <end position="61"/>
    </location>
</feature>
<organism evidence="3 4">
    <name type="scientific">Boothiomyces macroporosus</name>
    <dbReference type="NCBI Taxonomy" id="261099"/>
    <lineage>
        <taxon>Eukaryota</taxon>
        <taxon>Fungi</taxon>
        <taxon>Fungi incertae sedis</taxon>
        <taxon>Chytridiomycota</taxon>
        <taxon>Chytridiomycota incertae sedis</taxon>
        <taxon>Chytridiomycetes</taxon>
        <taxon>Rhizophydiales</taxon>
        <taxon>Terramycetaceae</taxon>
        <taxon>Boothiomyces</taxon>
    </lineage>
</organism>
<reference evidence="3" key="1">
    <citation type="submission" date="2020-05" db="EMBL/GenBank/DDBJ databases">
        <title>Phylogenomic resolution of chytrid fungi.</title>
        <authorList>
            <person name="Stajich J.E."/>
            <person name="Amses K."/>
            <person name="Simmons R."/>
            <person name="Seto K."/>
            <person name="Myers J."/>
            <person name="Bonds A."/>
            <person name="Quandt C.A."/>
            <person name="Barry K."/>
            <person name="Liu P."/>
            <person name="Grigoriev I."/>
            <person name="Longcore J.E."/>
            <person name="James T.Y."/>
        </authorList>
    </citation>
    <scope>NUCLEOTIDE SEQUENCE</scope>
    <source>
        <strain evidence="3">PLAUS21</strain>
    </source>
</reference>
<evidence type="ECO:0000313" key="3">
    <source>
        <dbReference type="EMBL" id="KAJ3255177.1"/>
    </source>
</evidence>
<protein>
    <recommendedName>
        <fullName evidence="2">WW domain-containing protein</fullName>
    </recommendedName>
</protein>
<dbReference type="PROSITE" id="PS01159">
    <property type="entry name" value="WW_DOMAIN_1"/>
    <property type="match status" value="1"/>
</dbReference>
<evidence type="ECO:0000313" key="4">
    <source>
        <dbReference type="Proteomes" id="UP001210925"/>
    </source>
</evidence>
<dbReference type="Proteomes" id="UP001210925">
    <property type="component" value="Unassembled WGS sequence"/>
</dbReference>
<dbReference type="Gene3D" id="2.20.70.10">
    <property type="match status" value="1"/>
</dbReference>
<dbReference type="PROSITE" id="PS50020">
    <property type="entry name" value="WW_DOMAIN_2"/>
    <property type="match status" value="1"/>
</dbReference>
<dbReference type="SUPFAM" id="SSF51045">
    <property type="entry name" value="WW domain"/>
    <property type="match status" value="1"/>
</dbReference>
<proteinExistence type="predicted"/>
<keyword evidence="4" id="KW-1185">Reference proteome</keyword>
<dbReference type="CDD" id="cd00201">
    <property type="entry name" value="WW"/>
    <property type="match status" value="1"/>
</dbReference>
<comment type="caution">
    <text evidence="3">The sequence shown here is derived from an EMBL/GenBank/DDBJ whole genome shotgun (WGS) entry which is preliminary data.</text>
</comment>
<evidence type="ECO:0000256" key="1">
    <source>
        <dbReference type="SAM" id="MobiDB-lite"/>
    </source>
</evidence>
<evidence type="ECO:0000259" key="2">
    <source>
        <dbReference type="PROSITE" id="PS50020"/>
    </source>
</evidence>
<dbReference type="Pfam" id="PF00397">
    <property type="entry name" value="WW"/>
    <property type="match status" value="1"/>
</dbReference>
<feature type="region of interest" description="Disordered" evidence="1">
    <location>
        <begin position="21"/>
        <end position="61"/>
    </location>
</feature>
<name>A0AAD5UEB4_9FUNG</name>
<feature type="domain" description="WW" evidence="2">
    <location>
        <begin position="1"/>
        <end position="32"/>
    </location>
</feature>
<gene>
    <name evidence="3" type="ORF">HK103_006546</name>
</gene>